<dbReference type="InterPro" id="IPR004046">
    <property type="entry name" value="GST_C"/>
</dbReference>
<dbReference type="InterPro" id="IPR036282">
    <property type="entry name" value="Glutathione-S-Trfase_C_sf"/>
</dbReference>
<dbReference type="InterPro" id="IPR036249">
    <property type="entry name" value="Thioredoxin-like_sf"/>
</dbReference>
<dbReference type="SFLD" id="SFLDG01205">
    <property type="entry name" value="AMPS.1"/>
    <property type="match status" value="1"/>
</dbReference>
<dbReference type="CDD" id="cd03039">
    <property type="entry name" value="GST_N_Sigma_like"/>
    <property type="match status" value="1"/>
</dbReference>
<evidence type="ECO:0000256" key="1">
    <source>
        <dbReference type="ARBA" id="ARBA00012452"/>
    </source>
</evidence>
<evidence type="ECO:0000259" key="5">
    <source>
        <dbReference type="PROSITE" id="PS50405"/>
    </source>
</evidence>
<proteinExistence type="predicted"/>
<comment type="caution">
    <text evidence="6">The sequence shown here is derived from an EMBL/GenBank/DDBJ whole genome shotgun (WGS) entry which is preliminary data.</text>
</comment>
<dbReference type="SFLD" id="SFLDS00019">
    <property type="entry name" value="Glutathione_Transferase_(cytos"/>
    <property type="match status" value="1"/>
</dbReference>
<evidence type="ECO:0000259" key="4">
    <source>
        <dbReference type="PROSITE" id="PS50404"/>
    </source>
</evidence>
<protein>
    <recommendedName>
        <fullName evidence="1">glutathione transferase</fullName>
        <ecNumber evidence="1">2.5.1.18</ecNumber>
    </recommendedName>
</protein>
<dbReference type="SFLD" id="SFLDG00363">
    <property type="entry name" value="AMPS_(cytGST):_Alpha-__Mu-__Pi"/>
    <property type="match status" value="1"/>
</dbReference>
<dbReference type="PROSITE" id="PS50405">
    <property type="entry name" value="GST_CTER"/>
    <property type="match status" value="1"/>
</dbReference>
<organism evidence="6 7">
    <name type="scientific">Polyangium mundeleinium</name>
    <dbReference type="NCBI Taxonomy" id="2995306"/>
    <lineage>
        <taxon>Bacteria</taxon>
        <taxon>Pseudomonadati</taxon>
        <taxon>Myxococcota</taxon>
        <taxon>Polyangia</taxon>
        <taxon>Polyangiales</taxon>
        <taxon>Polyangiaceae</taxon>
        <taxon>Polyangium</taxon>
    </lineage>
</organism>
<dbReference type="EMBL" id="JAQNDO010000001">
    <property type="protein sequence ID" value="MDC0744408.1"/>
    <property type="molecule type" value="Genomic_DNA"/>
</dbReference>
<keyword evidence="2" id="KW-0808">Transferase</keyword>
<dbReference type="Gene3D" id="1.20.1050.10">
    <property type="match status" value="1"/>
</dbReference>
<evidence type="ECO:0000256" key="3">
    <source>
        <dbReference type="ARBA" id="ARBA00047960"/>
    </source>
</evidence>
<evidence type="ECO:0000313" key="6">
    <source>
        <dbReference type="EMBL" id="MDC0744408.1"/>
    </source>
</evidence>
<name>A0ABT5ET83_9BACT</name>
<sequence>MSTSYELLYFPLRGRAEPIRLLFATANVAFTNTPVTNWPEFKPKTPLGQLPVLVERGESGERQIAQTMAIVRHLARVFDLSGKDETEKTNTDVAAETINDWRGKFAPVQFAALMHTDQAVIDKYWADLPATLRTVEGLLGSCTWFGGGASPTYADALAFDTLDSHLGTKPESLADFPKLRALHDRFRALPSVAAYLEKRA</sequence>
<dbReference type="EC" id="2.5.1.18" evidence="1"/>
<dbReference type="RefSeq" id="WP_271920885.1">
    <property type="nucleotide sequence ID" value="NZ_JAQNDO010000001.1"/>
</dbReference>
<dbReference type="SUPFAM" id="SSF47616">
    <property type="entry name" value="GST C-terminal domain-like"/>
    <property type="match status" value="1"/>
</dbReference>
<dbReference type="Gene3D" id="3.40.30.10">
    <property type="entry name" value="Glutaredoxin"/>
    <property type="match status" value="1"/>
</dbReference>
<dbReference type="InterPro" id="IPR010987">
    <property type="entry name" value="Glutathione-S-Trfase_C-like"/>
</dbReference>
<reference evidence="6 7" key="1">
    <citation type="submission" date="2022-11" db="EMBL/GenBank/DDBJ databases">
        <title>Minimal conservation of predation-associated metabolite biosynthetic gene clusters underscores biosynthetic potential of Myxococcota including descriptions for ten novel species: Archangium lansinium sp. nov., Myxococcus landrumus sp. nov., Nannocystis bai.</title>
        <authorList>
            <person name="Ahearne A."/>
            <person name="Stevens C."/>
            <person name="Dowd S."/>
        </authorList>
    </citation>
    <scope>NUCLEOTIDE SEQUENCE [LARGE SCALE GENOMIC DNA]</scope>
    <source>
        <strain evidence="6 7">RJM3</strain>
    </source>
</reference>
<accession>A0ABT5ET83</accession>
<dbReference type="InterPro" id="IPR004045">
    <property type="entry name" value="Glutathione_S-Trfase_N"/>
</dbReference>
<keyword evidence="7" id="KW-1185">Reference proteome</keyword>
<dbReference type="PROSITE" id="PS50404">
    <property type="entry name" value="GST_NTER"/>
    <property type="match status" value="1"/>
</dbReference>
<dbReference type="PANTHER" id="PTHR11571:SF224">
    <property type="entry name" value="HEMATOPOIETIC PROSTAGLANDIN D SYNTHASE"/>
    <property type="match status" value="1"/>
</dbReference>
<feature type="domain" description="GST N-terminal" evidence="4">
    <location>
        <begin position="3"/>
        <end position="82"/>
    </location>
</feature>
<dbReference type="PANTHER" id="PTHR11571">
    <property type="entry name" value="GLUTATHIONE S-TRANSFERASE"/>
    <property type="match status" value="1"/>
</dbReference>
<comment type="catalytic activity">
    <reaction evidence="3">
        <text>RX + glutathione = an S-substituted glutathione + a halide anion + H(+)</text>
        <dbReference type="Rhea" id="RHEA:16437"/>
        <dbReference type="ChEBI" id="CHEBI:15378"/>
        <dbReference type="ChEBI" id="CHEBI:16042"/>
        <dbReference type="ChEBI" id="CHEBI:17792"/>
        <dbReference type="ChEBI" id="CHEBI:57925"/>
        <dbReference type="ChEBI" id="CHEBI:90779"/>
        <dbReference type="EC" id="2.5.1.18"/>
    </reaction>
</comment>
<gene>
    <name evidence="6" type="ORF">POL67_23960</name>
</gene>
<feature type="domain" description="GST C-terminal" evidence="5">
    <location>
        <begin position="84"/>
        <end position="200"/>
    </location>
</feature>
<evidence type="ECO:0000313" key="7">
    <source>
        <dbReference type="Proteomes" id="UP001221411"/>
    </source>
</evidence>
<dbReference type="Pfam" id="PF14497">
    <property type="entry name" value="GST_C_3"/>
    <property type="match status" value="1"/>
</dbReference>
<evidence type="ECO:0000256" key="2">
    <source>
        <dbReference type="ARBA" id="ARBA00022679"/>
    </source>
</evidence>
<dbReference type="InterPro" id="IPR040079">
    <property type="entry name" value="Glutathione_S-Trfase"/>
</dbReference>
<dbReference type="Pfam" id="PF02798">
    <property type="entry name" value="GST_N"/>
    <property type="match status" value="1"/>
</dbReference>
<dbReference type="InterPro" id="IPR050213">
    <property type="entry name" value="GST_superfamily"/>
</dbReference>
<dbReference type="Proteomes" id="UP001221411">
    <property type="component" value="Unassembled WGS sequence"/>
</dbReference>
<dbReference type="SUPFAM" id="SSF52833">
    <property type="entry name" value="Thioredoxin-like"/>
    <property type="match status" value="1"/>
</dbReference>